<keyword evidence="3" id="KW-1185">Reference proteome</keyword>
<protein>
    <submittedName>
        <fullName evidence="2">Uncharacterized protein</fullName>
    </submittedName>
</protein>
<proteinExistence type="predicted"/>
<evidence type="ECO:0000256" key="1">
    <source>
        <dbReference type="SAM" id="MobiDB-lite"/>
    </source>
</evidence>
<reference evidence="2" key="1">
    <citation type="submission" date="2023-08" db="EMBL/GenBank/DDBJ databases">
        <authorList>
            <person name="Chen Y."/>
            <person name="Shah S."/>
            <person name="Dougan E. K."/>
            <person name="Thang M."/>
            <person name="Chan C."/>
        </authorList>
    </citation>
    <scope>NUCLEOTIDE SEQUENCE</scope>
</reference>
<feature type="region of interest" description="Disordered" evidence="1">
    <location>
        <begin position="1"/>
        <end position="198"/>
    </location>
</feature>
<organism evidence="2 3">
    <name type="scientific">Effrenium voratum</name>
    <dbReference type="NCBI Taxonomy" id="2562239"/>
    <lineage>
        <taxon>Eukaryota</taxon>
        <taxon>Sar</taxon>
        <taxon>Alveolata</taxon>
        <taxon>Dinophyceae</taxon>
        <taxon>Suessiales</taxon>
        <taxon>Symbiodiniaceae</taxon>
        <taxon>Effrenium</taxon>
    </lineage>
</organism>
<gene>
    <name evidence="2" type="ORF">EVOR1521_LOCUS2496</name>
</gene>
<sequence length="223" mass="25091">MAKPIQRVLPKPEEQETELDRLCAGSDEGVPSARPKQRARPEPKPEDTDTEPPTEDADDATEPPSEEEQRRKDDDIELEPTSMVDSEAEAAAEAAALQVPCARPKQRARPAMKSVEEIEAEKQLEAIYRREARSDNGKQHSAACDDTSPESAGEQDLRRSPQAGRSKAMARPRQRPEEDVLHDFPDKRPRLEEANQDHIPCARPKQRARNNQEIRFRFLGTGT</sequence>
<comment type="caution">
    <text evidence="2">The sequence shown here is derived from an EMBL/GenBank/DDBJ whole genome shotgun (WGS) entry which is preliminary data.</text>
</comment>
<evidence type="ECO:0000313" key="3">
    <source>
        <dbReference type="Proteomes" id="UP001178507"/>
    </source>
</evidence>
<dbReference type="EMBL" id="CAUJNA010000133">
    <property type="protein sequence ID" value="CAJ1372403.1"/>
    <property type="molecule type" value="Genomic_DNA"/>
</dbReference>
<evidence type="ECO:0000313" key="2">
    <source>
        <dbReference type="EMBL" id="CAJ1372403.1"/>
    </source>
</evidence>
<feature type="compositionally biased region" description="Basic and acidic residues" evidence="1">
    <location>
        <begin position="174"/>
        <end position="196"/>
    </location>
</feature>
<feature type="compositionally biased region" description="Basic and acidic residues" evidence="1">
    <location>
        <begin position="114"/>
        <end position="138"/>
    </location>
</feature>
<feature type="compositionally biased region" description="Acidic residues" evidence="1">
    <location>
        <begin position="48"/>
        <end position="66"/>
    </location>
</feature>
<accession>A0AA36MLX2</accession>
<name>A0AA36MLX2_9DINO</name>
<feature type="compositionally biased region" description="Basic and acidic residues" evidence="1">
    <location>
        <begin position="10"/>
        <end position="21"/>
    </location>
</feature>
<dbReference type="Proteomes" id="UP001178507">
    <property type="component" value="Unassembled WGS sequence"/>
</dbReference>
<dbReference type="AlphaFoldDB" id="A0AA36MLX2"/>